<dbReference type="HOGENOM" id="CLU_2378712_0_0_1"/>
<dbReference type="GeneID" id="20234047"/>
<dbReference type="CTD" id="20234047"/>
<reference evidence="1 2" key="1">
    <citation type="journal article" date="2013" name="Nature">
        <title>Insights into bilaterian evolution from three spiralian genomes.</title>
        <authorList>
            <person name="Simakov O."/>
            <person name="Marletaz F."/>
            <person name="Cho S.J."/>
            <person name="Edsinger-Gonzales E."/>
            <person name="Havlak P."/>
            <person name="Hellsten U."/>
            <person name="Kuo D.H."/>
            <person name="Larsson T."/>
            <person name="Lv J."/>
            <person name="Arendt D."/>
            <person name="Savage R."/>
            <person name="Osoegawa K."/>
            <person name="de Jong P."/>
            <person name="Grimwood J."/>
            <person name="Chapman J.A."/>
            <person name="Shapiro H."/>
            <person name="Aerts A."/>
            <person name="Otillar R.P."/>
            <person name="Terry A.Y."/>
            <person name="Boore J.L."/>
            <person name="Grigoriev I.V."/>
            <person name="Lindberg D.R."/>
            <person name="Seaver E.C."/>
            <person name="Weisblat D.A."/>
            <person name="Putnam N.H."/>
            <person name="Rokhsar D.S."/>
        </authorList>
    </citation>
    <scope>NUCLEOTIDE SEQUENCE [LARGE SCALE GENOMIC DNA]</scope>
</reference>
<evidence type="ECO:0000313" key="1">
    <source>
        <dbReference type="EMBL" id="ESP02463.1"/>
    </source>
</evidence>
<sequence>VNKCRPKPLVNRWLEVNKNRPKPMVNLWLVVNKTKPKPMVNKWLVNKGRPNLELNCNWQRKSIYIILIGLSSLPAEYKLTRHLIFFLKNDTYSLN</sequence>
<name>V4AY16_LOTGI</name>
<accession>V4AY16</accession>
<dbReference type="Proteomes" id="UP000030746">
    <property type="component" value="Unassembled WGS sequence"/>
</dbReference>
<dbReference type="KEGG" id="lgi:LOTGIDRAFT_138367"/>
<proteinExistence type="predicted"/>
<gene>
    <name evidence="1" type="ORF">LOTGIDRAFT_138367</name>
</gene>
<dbReference type="EMBL" id="KB200236">
    <property type="protein sequence ID" value="ESP02463.1"/>
    <property type="molecule type" value="Genomic_DNA"/>
</dbReference>
<organism evidence="1 2">
    <name type="scientific">Lottia gigantea</name>
    <name type="common">Giant owl limpet</name>
    <dbReference type="NCBI Taxonomy" id="225164"/>
    <lineage>
        <taxon>Eukaryota</taxon>
        <taxon>Metazoa</taxon>
        <taxon>Spiralia</taxon>
        <taxon>Lophotrochozoa</taxon>
        <taxon>Mollusca</taxon>
        <taxon>Gastropoda</taxon>
        <taxon>Patellogastropoda</taxon>
        <taxon>Lottioidea</taxon>
        <taxon>Lottiidae</taxon>
        <taxon>Lottia</taxon>
    </lineage>
</organism>
<keyword evidence="2" id="KW-1185">Reference proteome</keyword>
<dbReference type="RefSeq" id="XP_009046849.1">
    <property type="nucleotide sequence ID" value="XM_009048601.1"/>
</dbReference>
<evidence type="ECO:0000313" key="2">
    <source>
        <dbReference type="Proteomes" id="UP000030746"/>
    </source>
</evidence>
<protein>
    <submittedName>
        <fullName evidence="1">Uncharacterized protein</fullName>
    </submittedName>
</protein>
<dbReference type="AlphaFoldDB" id="V4AY16"/>
<feature type="non-terminal residue" evidence="1">
    <location>
        <position position="1"/>
    </location>
</feature>